<keyword evidence="2" id="KW-1185">Reference proteome</keyword>
<dbReference type="RefSeq" id="WP_208197172.1">
    <property type="nucleotide sequence ID" value="NZ_CP076023.1"/>
</dbReference>
<dbReference type="Proteomes" id="UP000679335">
    <property type="component" value="Chromosome"/>
</dbReference>
<organism evidence="1 2">
    <name type="scientific">Cellulomonas dongxiuzhuiae</name>
    <dbReference type="NCBI Taxonomy" id="2819979"/>
    <lineage>
        <taxon>Bacteria</taxon>
        <taxon>Bacillati</taxon>
        <taxon>Actinomycetota</taxon>
        <taxon>Actinomycetes</taxon>
        <taxon>Micrococcales</taxon>
        <taxon>Cellulomonadaceae</taxon>
        <taxon>Cellulomonas</taxon>
    </lineage>
</organism>
<sequence>MEVLDHEPWSWSLLVDDGRLLLDVHVSQGPVGSSLVIALDDTERTAYRTEGRAYLHRLAAQVQDSAPFAVGSTSPYRARDLTAEVGAELTRQVVAWRERHATGTDTSG</sequence>
<reference evidence="1 2" key="1">
    <citation type="submission" date="2021-05" db="EMBL/GenBank/DDBJ databases">
        <title>Novel species in genus Cellulomonas.</title>
        <authorList>
            <person name="Zhang G."/>
        </authorList>
    </citation>
    <scope>NUCLEOTIDE SEQUENCE [LARGE SCALE GENOMIC DNA]</scope>
    <source>
        <strain evidence="2">zg-ZUI157</strain>
    </source>
</reference>
<accession>A0ABX8GKZ0</accession>
<dbReference type="EMBL" id="CP076023">
    <property type="protein sequence ID" value="QWC16608.1"/>
    <property type="molecule type" value="Genomic_DNA"/>
</dbReference>
<evidence type="ECO:0000313" key="1">
    <source>
        <dbReference type="EMBL" id="QWC16608.1"/>
    </source>
</evidence>
<evidence type="ECO:0000313" key="2">
    <source>
        <dbReference type="Proteomes" id="UP000679335"/>
    </source>
</evidence>
<proteinExistence type="predicted"/>
<protein>
    <submittedName>
        <fullName evidence="1">Uncharacterized protein</fullName>
    </submittedName>
</protein>
<gene>
    <name evidence="1" type="ORF">KKR89_02790</name>
</gene>
<name>A0ABX8GKZ0_9CELL</name>